<dbReference type="GO" id="GO:0016887">
    <property type="term" value="F:ATP hydrolysis activity"/>
    <property type="evidence" value="ECO:0007669"/>
    <property type="project" value="InterPro"/>
</dbReference>
<proteinExistence type="evidence at transcript level"/>
<feature type="transmembrane region" description="Helical" evidence="10">
    <location>
        <begin position="1143"/>
        <end position="1173"/>
    </location>
</feature>
<evidence type="ECO:0000313" key="13">
    <source>
        <dbReference type="EMBL" id="AHF50237.1"/>
    </source>
</evidence>
<evidence type="ECO:0000256" key="4">
    <source>
        <dbReference type="ARBA" id="ARBA00022692"/>
    </source>
</evidence>
<dbReference type="Pfam" id="PF01061">
    <property type="entry name" value="ABC2_membrane"/>
    <property type="match status" value="2"/>
</dbReference>
<gene>
    <name evidence="13" type="primary">pgp6</name>
</gene>
<dbReference type="InterPro" id="IPR003439">
    <property type="entry name" value="ABC_transporter-like_ATP-bd"/>
</dbReference>
<dbReference type="InterPro" id="IPR056021">
    <property type="entry name" value="DUF7600"/>
</dbReference>
<dbReference type="GO" id="GO:0140359">
    <property type="term" value="F:ABC-type transporter activity"/>
    <property type="evidence" value="ECO:0007669"/>
    <property type="project" value="InterPro"/>
</dbReference>
<feature type="transmembrane region" description="Helical" evidence="10">
    <location>
        <begin position="490"/>
        <end position="514"/>
    </location>
</feature>
<keyword evidence="6" id="KW-0067">ATP-binding</keyword>
<feature type="transmembrane region" description="Helical" evidence="10">
    <location>
        <begin position="1193"/>
        <end position="1216"/>
    </location>
</feature>
<dbReference type="Pfam" id="PF00646">
    <property type="entry name" value="F-box"/>
    <property type="match status" value="1"/>
</dbReference>
<feature type="domain" description="ABC transporter" evidence="12">
    <location>
        <begin position="66"/>
        <end position="310"/>
    </location>
</feature>
<dbReference type="Pfam" id="PF06422">
    <property type="entry name" value="PDR_CDR"/>
    <property type="match status" value="1"/>
</dbReference>
<feature type="transmembrane region" description="Helical" evidence="10">
    <location>
        <begin position="1105"/>
        <end position="1123"/>
    </location>
</feature>
<dbReference type="PANTHER" id="PTHR19241">
    <property type="entry name" value="ATP-BINDING CASSETTE TRANSPORTER"/>
    <property type="match status" value="1"/>
</dbReference>
<evidence type="ECO:0000256" key="10">
    <source>
        <dbReference type="SAM" id="Phobius"/>
    </source>
</evidence>
<evidence type="ECO:0000256" key="9">
    <source>
        <dbReference type="SAM" id="MobiDB-lite"/>
    </source>
</evidence>
<dbReference type="Pfam" id="PF00005">
    <property type="entry name" value="ABC_tran"/>
    <property type="match status" value="2"/>
</dbReference>
<feature type="transmembrane region" description="Helical" evidence="10">
    <location>
        <begin position="661"/>
        <end position="678"/>
    </location>
</feature>
<dbReference type="InterPro" id="IPR029481">
    <property type="entry name" value="ABC_trans_N"/>
</dbReference>
<feature type="transmembrane region" description="Helical" evidence="10">
    <location>
        <begin position="1337"/>
        <end position="1359"/>
    </location>
</feature>
<dbReference type="Pfam" id="PF14510">
    <property type="entry name" value="ABC_trans_N"/>
    <property type="match status" value="1"/>
</dbReference>
<dbReference type="SUPFAM" id="SSF81383">
    <property type="entry name" value="F-box domain"/>
    <property type="match status" value="1"/>
</dbReference>
<evidence type="ECO:0000256" key="7">
    <source>
        <dbReference type="ARBA" id="ARBA00022989"/>
    </source>
</evidence>
<feature type="transmembrane region" description="Helical" evidence="10">
    <location>
        <begin position="448"/>
        <end position="469"/>
    </location>
</feature>
<evidence type="ECO:0000256" key="8">
    <source>
        <dbReference type="ARBA" id="ARBA00023136"/>
    </source>
</evidence>
<dbReference type="Gene3D" id="1.20.1280.50">
    <property type="match status" value="1"/>
</dbReference>
<keyword evidence="3" id="KW-0813">Transport</keyword>
<dbReference type="PROSITE" id="PS50893">
    <property type="entry name" value="ABC_TRANSPORTER_2"/>
    <property type="match status" value="2"/>
</dbReference>
<dbReference type="PROSITE" id="PS50181">
    <property type="entry name" value="FBOX"/>
    <property type="match status" value="1"/>
</dbReference>
<dbReference type="InterPro" id="IPR010929">
    <property type="entry name" value="PDR_CDR_ABC"/>
</dbReference>
<dbReference type="InterPro" id="IPR013525">
    <property type="entry name" value="ABC2_TM"/>
</dbReference>
<comment type="similarity">
    <text evidence="2">Belongs to the ABC transporter superfamily. ABCG family. PDR (TC 3.A.1.205) subfamily.</text>
</comment>
<organism evidence="13">
    <name type="scientific">Daldinia eschscholtzii</name>
    <dbReference type="NCBI Taxonomy" id="292717"/>
    <lineage>
        <taxon>Eukaryota</taxon>
        <taxon>Fungi</taxon>
        <taxon>Dikarya</taxon>
        <taxon>Ascomycota</taxon>
        <taxon>Pezizomycotina</taxon>
        <taxon>Sordariomycetes</taxon>
        <taxon>Xylariomycetidae</taxon>
        <taxon>Xylariales</taxon>
        <taxon>Hypoxylaceae</taxon>
        <taxon>Daldinia</taxon>
    </lineage>
</organism>
<dbReference type="InterPro" id="IPR027417">
    <property type="entry name" value="P-loop_NTPase"/>
</dbReference>
<evidence type="ECO:0000256" key="5">
    <source>
        <dbReference type="ARBA" id="ARBA00022741"/>
    </source>
</evidence>
<feature type="region of interest" description="Disordered" evidence="9">
    <location>
        <begin position="700"/>
        <end position="724"/>
    </location>
</feature>
<feature type="transmembrane region" description="Helical" evidence="10">
    <location>
        <begin position="1228"/>
        <end position="1253"/>
    </location>
</feature>
<sequence>MERNSTAFQNGTDMQKTMENTVENIEQRAPTPSSNIMSVAFRNLSVHAFGRQTDYQRTVSNFFGAVAANWVRKSPRFRIDILHQLHGVVSSGEMLLVLGNPGSGCTTMLKALAGQTYDIYIDEEAAINYQGLSSRQMFTEFRGKGTYQAEFDVHFPSLTMRETLEFAYRARRPPKYWELTEATVENDVRCLGLSKSLDTKMGNAYIPGVSGGERKRTSIAEILLGDSVLQCWDNSTRGLDSANALDFVKTLRRRTTENRSVAIVTLYQAGEDIYNLFDKVMVLHEGRQIYFGSTRNAKKYFTDLGYIPPARSTTPEFLTSVTRPLDLRPQTRDGIGWLPRTAEDFEQRWTTSPEYKTLINEIDTYNAVYPLGDEKNLRVMRRELKGTPYALSIPMQIGLCVNRGFLRLRHNLAVPISTIVGNFVTSLILGSMFYNMKEDTDSFFGRGVLLFFTSLVNTTLAAFESVALWDDRPIIEKHAQYGFYHPFTEAIASFICDLPNKLVLTFVFNCPLYFLSNLRRTPGAFFTYYLFGLMCLLNGSVIYRSMGAMSRTLAGSQPPGAVLVVLLTIYSGFVVPFKDMRPWLQWFTYINPVHYAFEAMVINEFSGREFACNQFFPQPHDDSLPFICTAVGARQGQTSVSGDHYIAEQFGFENKDLWRDLGISIALLVFCSFVYILATEFITMLPPRSDVLLFQKGYMPSSSTGDDEEKGRAPRDSARRSKYEKKDDYDALERSDGAHLLWSGLTYKIKVGKEEKVILDNIDGWVKPGTLTALMGSSGAGKTTLLNVLADRVSIGVVTGSKVVDTCYQNVAFSRKIGYAQQEDIHLETASVIESLTFSALLRQPEHYSREEKLEYVHHVIEMLDMQAFQHAVVGQLNVEQKKRVTIGTELAARPELLLFLDEPTSGLDSDSSWTFCTLLRRLTDSGQAILCTIHQPSSPILTLFDRLLFLKEGHTAYFGEFGPEFRTLIRYFESHGTRKCLPHENPAEWMMEVTSMDKAGHSLDWGEIWDRSAECAAVKNEYNEMRQRLSKATTVNTLSENRATEFATTFWYQLGIVTKRAFQHDWRSPEYLYSKSLTTFGYAFINGVSFWASGTTSQDIQNQIFSLFVFATIFGTHVQLIMERFYNSRTLYENRERQSRTYSWLVFLISNVIVELVSQTVISVIAYVSWYYPIGLWRNAIAQDELNSRSGLIFLLIWSMLVLFQTLSQMLMTIMPNIPTGINNGNLLFMLSLIFAGVLVPPSALQNFWIFMYRATPLSYYMSAIMSTGLSGANITCSDKDILQLDPAPGQACGSYSVASTILFSDPQDITGCRVCMSGSTDSLLANFGIYYQDRWWQWGVTIVYNVINVGLAVLLYWSIEEFRWSNPFWSMPITSVSCLLCGARVEDVSHPIPWLQSFRVGQYPNSPKSTQLNLLAHLVYTILENWDEARLSGVGQRRQFEDVIPLDKSVDADIPGIDYESPEIEIRLVATQFGGKYPPNPPLIPQPAWGFALHSSCLKILSIVSRSYGGRLDIQAIFDLCRSQPLKCGILNWGHSYEGLFGFPKNVDLFCPGEEPELSLANPKANVYTCDPLNIPELHRILTDSIELSAPHDKCACPNVSANYRSGSDPLNNLPTEILHMILIWMDSKDVANLRLASRVCASLILPEIFWRSRFWEEREFEYVFEENTTGSADGDWRQFFHKVQSLAALPHMANRKRVWFLARHLSSLIDRRQSYNSCNGVKIRTLFEPDGVLDSAHWVTAGPTLFRPTEAFRAGARSLYDRKITLKTPSKRIYVTTMRIKNKIYVTGIRFVYDDDQCTLFGYCKTGDGITPTWGKLQQPTTLVGFHVAFDSKGIRGIRFLSASGELSGWIGDREDLSQRILVLPTHLPPQDLKGGFDALKLVSLSISGGEDTSVATSLSPHHQSLTLRENSIWHGSIPPKELSFLGPHKTLDRNYRDSLPFSLILFGGIDGTQLPYLTGITVWVVDNTQSGVYADRTHIWGIEFSLNSLTDGRSSILLGQIPDAELSSSEVYHMDLKSSLGERITGLEAFYEDPAFIFGLKFYTNRGCAIEFPPACTDQLPRDEYFSDVLKPEDGTIVGIYAVLGPLAFNGG</sequence>
<dbReference type="Gene3D" id="3.40.50.300">
    <property type="entry name" value="P-loop containing nucleotide triphosphate hydrolases"/>
    <property type="match status" value="2"/>
</dbReference>
<keyword evidence="7 10" id="KW-1133">Transmembrane helix</keyword>
<evidence type="ECO:0000256" key="2">
    <source>
        <dbReference type="ARBA" id="ARBA00006012"/>
    </source>
</evidence>
<evidence type="ECO:0000256" key="1">
    <source>
        <dbReference type="ARBA" id="ARBA00004141"/>
    </source>
</evidence>
<comment type="subcellular location">
    <subcellularLocation>
        <location evidence="1">Membrane</location>
        <topology evidence="1">Multi-pass membrane protein</topology>
    </subcellularLocation>
</comment>
<dbReference type="EMBL" id="KF030723">
    <property type="protein sequence ID" value="AHF50237.1"/>
    <property type="molecule type" value="mRNA"/>
</dbReference>
<dbReference type="SUPFAM" id="SSF52540">
    <property type="entry name" value="P-loop containing nucleoside triphosphate hydrolases"/>
    <property type="match status" value="2"/>
</dbReference>
<dbReference type="SMART" id="SM00382">
    <property type="entry name" value="AAA"/>
    <property type="match status" value="2"/>
</dbReference>
<feature type="transmembrane region" description="Helical" evidence="10">
    <location>
        <begin position="1073"/>
        <end position="1093"/>
    </location>
</feature>
<evidence type="ECO:0000256" key="6">
    <source>
        <dbReference type="ARBA" id="ARBA00022840"/>
    </source>
</evidence>
<dbReference type="InterPro" id="IPR003593">
    <property type="entry name" value="AAA+_ATPase"/>
</dbReference>
<accession>W0G245</accession>
<keyword evidence="8 10" id="KW-0472">Membrane</keyword>
<evidence type="ECO:0000259" key="11">
    <source>
        <dbReference type="PROSITE" id="PS50181"/>
    </source>
</evidence>
<feature type="compositionally biased region" description="Basic and acidic residues" evidence="9">
    <location>
        <begin position="709"/>
        <end position="724"/>
    </location>
</feature>
<feature type="transmembrane region" description="Helical" evidence="10">
    <location>
        <begin position="526"/>
        <end position="546"/>
    </location>
</feature>
<dbReference type="Pfam" id="PF24539">
    <property type="entry name" value="DUF7600"/>
    <property type="match status" value="1"/>
</dbReference>
<feature type="domain" description="ABC transporter" evidence="12">
    <location>
        <begin position="740"/>
        <end position="978"/>
    </location>
</feature>
<feature type="transmembrane region" description="Helical" evidence="10">
    <location>
        <begin position="558"/>
        <end position="577"/>
    </location>
</feature>
<keyword evidence="4 10" id="KW-0812">Transmembrane</keyword>
<reference evidence="13" key="1">
    <citation type="submission" date="2013-05" db="EMBL/GenBank/DDBJ databases">
        <authorList>
            <person name="Tan R.X."/>
            <person name="Zhao G.Y."/>
            <person name="Fang W."/>
        </authorList>
    </citation>
    <scope>NUCLEOTIDE SEQUENCE</scope>
</reference>
<dbReference type="GO" id="GO:0016020">
    <property type="term" value="C:membrane"/>
    <property type="evidence" value="ECO:0007669"/>
    <property type="project" value="UniProtKB-SubCell"/>
</dbReference>
<dbReference type="InterPro" id="IPR036047">
    <property type="entry name" value="F-box-like_dom_sf"/>
</dbReference>
<dbReference type="InterPro" id="IPR001810">
    <property type="entry name" value="F-box_dom"/>
</dbReference>
<dbReference type="GO" id="GO:0005524">
    <property type="term" value="F:ATP binding"/>
    <property type="evidence" value="ECO:0007669"/>
    <property type="project" value="UniProtKB-KW"/>
</dbReference>
<feature type="transmembrane region" description="Helical" evidence="10">
    <location>
        <begin position="412"/>
        <end position="436"/>
    </location>
</feature>
<name>W0G245_9PEZI</name>
<feature type="domain" description="F-box" evidence="11">
    <location>
        <begin position="1610"/>
        <end position="1656"/>
    </location>
</feature>
<evidence type="ECO:0000259" key="12">
    <source>
        <dbReference type="PROSITE" id="PS50893"/>
    </source>
</evidence>
<protein>
    <submittedName>
        <fullName evidence="13">p-glycoprotein</fullName>
    </submittedName>
</protein>
<keyword evidence="5" id="KW-0547">Nucleotide-binding</keyword>
<evidence type="ECO:0000256" key="3">
    <source>
        <dbReference type="ARBA" id="ARBA00022448"/>
    </source>
</evidence>
<dbReference type="FunFam" id="3.40.50.300:FF:000054">
    <property type="entry name" value="ABC multidrug transporter atrF"/>
    <property type="match status" value="1"/>
</dbReference>